<dbReference type="KEGG" id="rsz:130500233"/>
<dbReference type="Pfam" id="PF13456">
    <property type="entry name" value="RVT_3"/>
    <property type="match status" value="1"/>
</dbReference>
<reference evidence="3" key="1">
    <citation type="journal article" date="2019" name="Database">
        <title>The radish genome database (RadishGD): an integrated information resource for radish genomics.</title>
        <authorList>
            <person name="Yu H.J."/>
            <person name="Baek S."/>
            <person name="Lee Y.J."/>
            <person name="Cho A."/>
            <person name="Mun J.H."/>
        </authorList>
    </citation>
    <scope>NUCLEOTIDE SEQUENCE [LARGE SCALE GENOMIC DNA]</scope>
    <source>
        <strain evidence="3">cv. WK10039</strain>
    </source>
</reference>
<dbReference type="PANTHER" id="PTHR34146">
    <property type="entry name" value="POLYNUCLEOTIDYL TRANSFERASE, RIBONUCLEASE H-LIKE SUPERFAMILY PROTEIN-RELATED"/>
    <property type="match status" value="1"/>
</dbReference>
<feature type="domain" description="Reverse transcriptase zinc-binding" evidence="2">
    <location>
        <begin position="138"/>
        <end position="229"/>
    </location>
</feature>
<organism evidence="3 4">
    <name type="scientific">Raphanus sativus</name>
    <name type="common">Radish</name>
    <name type="synonym">Raphanus raphanistrum var. sativus</name>
    <dbReference type="NCBI Taxonomy" id="3726"/>
    <lineage>
        <taxon>Eukaryota</taxon>
        <taxon>Viridiplantae</taxon>
        <taxon>Streptophyta</taxon>
        <taxon>Embryophyta</taxon>
        <taxon>Tracheophyta</taxon>
        <taxon>Spermatophyta</taxon>
        <taxon>Magnoliopsida</taxon>
        <taxon>eudicotyledons</taxon>
        <taxon>Gunneridae</taxon>
        <taxon>Pentapetalae</taxon>
        <taxon>rosids</taxon>
        <taxon>malvids</taxon>
        <taxon>Brassicales</taxon>
        <taxon>Brassicaceae</taxon>
        <taxon>Brassiceae</taxon>
        <taxon>Raphanus</taxon>
    </lineage>
</organism>
<evidence type="ECO:0000259" key="1">
    <source>
        <dbReference type="Pfam" id="PF13456"/>
    </source>
</evidence>
<dbReference type="InterPro" id="IPR044730">
    <property type="entry name" value="RNase_H-like_dom_plant"/>
</dbReference>
<keyword evidence="3" id="KW-1185">Reference proteome</keyword>
<evidence type="ECO:0000313" key="3">
    <source>
        <dbReference type="Proteomes" id="UP000504610"/>
    </source>
</evidence>
<dbReference type="SUPFAM" id="SSF53098">
    <property type="entry name" value="Ribonuclease H-like"/>
    <property type="match status" value="1"/>
</dbReference>
<dbReference type="Pfam" id="PF13966">
    <property type="entry name" value="zf-RVT"/>
    <property type="match status" value="1"/>
</dbReference>
<dbReference type="GO" id="GO:0003676">
    <property type="term" value="F:nucleic acid binding"/>
    <property type="evidence" value="ECO:0007669"/>
    <property type="project" value="InterPro"/>
</dbReference>
<dbReference type="Proteomes" id="UP000504610">
    <property type="component" value="Chromosome 9"/>
</dbReference>
<reference evidence="4" key="2">
    <citation type="submission" date="2025-08" db="UniProtKB">
        <authorList>
            <consortium name="RefSeq"/>
        </authorList>
    </citation>
    <scope>IDENTIFICATION</scope>
    <source>
        <tissue evidence="4">Leaf</tissue>
    </source>
</reference>
<dbReference type="CDD" id="cd06222">
    <property type="entry name" value="RNase_H_like"/>
    <property type="match status" value="1"/>
</dbReference>
<gene>
    <name evidence="4" type="primary">LOC130500233</name>
</gene>
<dbReference type="GeneID" id="130500233"/>
<dbReference type="Gene3D" id="3.30.420.10">
    <property type="entry name" value="Ribonuclease H-like superfamily/Ribonuclease H"/>
    <property type="match status" value="1"/>
</dbReference>
<dbReference type="InterPro" id="IPR036397">
    <property type="entry name" value="RNaseH_sf"/>
</dbReference>
<protein>
    <submittedName>
        <fullName evidence="4">Uncharacterized protein LOC130500233</fullName>
    </submittedName>
</protein>
<evidence type="ECO:0000313" key="4">
    <source>
        <dbReference type="RefSeq" id="XP_056850977.1"/>
    </source>
</evidence>
<proteinExistence type="predicted"/>
<dbReference type="InterPro" id="IPR002156">
    <property type="entry name" value="RNaseH_domain"/>
</dbReference>
<dbReference type="InterPro" id="IPR012337">
    <property type="entry name" value="RNaseH-like_sf"/>
</dbReference>
<dbReference type="InterPro" id="IPR026960">
    <property type="entry name" value="RVT-Znf"/>
</dbReference>
<feature type="domain" description="RNase H type-1" evidence="1">
    <location>
        <begin position="341"/>
        <end position="459"/>
    </location>
</feature>
<sequence>MSKPDCLLARVLRGKYCHSKSFLEVSLPASCSHGWRSILHGRDLLITHLGKSIGNGLETKVWKDSWISLDEQIKMHGPLQEEVIDLRVADLLTTDLQWNKTRVQEILPSVAPQILCLKPSQTGASDAFIWQKTSSGTYTTKSGYYSARMDHVQQEAMINSDFDWKKDVWKNTCSPKLKVFLWSILKGALPLGDNLQRRGINTEVKCPRCQGEETTIHTFFLCPFAVEVWKLIPLRDVVHIATDEAIPEVLTKFRNSICLPPSGITNNILPWVVWSIWLSRNALIFEALTSPPEEIATRAIRLGREWTYAQGIKATPTNVIQRGTNSKSHPVETEGETLCRSDAAWNKQTKQAGFGWIFTGHGFTTAVEGSNSQDYVDSPLVAEAMAMRLALIKAATLEIKTLRMSSDNRTLIRAIHGDMQAKEIRGIVHDILEISSVFVSISFSFVSRDFNKEADASAKLSLRRRSVSTLNG</sequence>
<dbReference type="PANTHER" id="PTHR34146:SF11">
    <property type="entry name" value="RIBONUCLEASE H-LIKE SUPERFAMILY PROTEIN"/>
    <property type="match status" value="1"/>
</dbReference>
<dbReference type="RefSeq" id="XP_056850977.1">
    <property type="nucleotide sequence ID" value="XM_056994997.1"/>
</dbReference>
<accession>A0A9W3CHI8</accession>
<dbReference type="GO" id="GO:0004523">
    <property type="term" value="F:RNA-DNA hybrid ribonuclease activity"/>
    <property type="evidence" value="ECO:0007669"/>
    <property type="project" value="InterPro"/>
</dbReference>
<dbReference type="OrthoDB" id="1108114at2759"/>
<name>A0A9W3CHI8_RAPSA</name>
<evidence type="ECO:0000259" key="2">
    <source>
        <dbReference type="Pfam" id="PF13966"/>
    </source>
</evidence>
<dbReference type="AlphaFoldDB" id="A0A9W3CHI8"/>